<keyword evidence="1 7" id="KW-0963">Cytoplasm</keyword>
<dbReference type="GO" id="GO:0003677">
    <property type="term" value="F:DNA binding"/>
    <property type="evidence" value="ECO:0007669"/>
    <property type="project" value="UniProtKB-UniRule"/>
</dbReference>
<dbReference type="GO" id="GO:0045892">
    <property type="term" value="P:negative regulation of DNA-templated transcription"/>
    <property type="evidence" value="ECO:0007669"/>
    <property type="project" value="UniProtKB-UniRule"/>
</dbReference>
<dbReference type="EMBL" id="CDRZ01000002">
    <property type="protein sequence ID" value="CEO87361.1"/>
    <property type="molecule type" value="Genomic_DNA"/>
</dbReference>
<dbReference type="PIRSF" id="PIRSF011572">
    <property type="entry name" value="GTP_sensing_CodY"/>
    <property type="match status" value="1"/>
</dbReference>
<keyword evidence="3 7" id="KW-0805">Transcription regulation</keyword>
<protein>
    <recommendedName>
        <fullName evidence="6 7">Global transcriptional regulator CodY</fullName>
    </recommendedName>
</protein>
<evidence type="ECO:0000256" key="3">
    <source>
        <dbReference type="ARBA" id="ARBA00023015"/>
    </source>
</evidence>
<evidence type="ECO:0000259" key="8">
    <source>
        <dbReference type="Pfam" id="PF06018"/>
    </source>
</evidence>
<keyword evidence="4 7" id="KW-0238">DNA-binding</keyword>
<feature type="region of interest" description="GAF domain" evidence="7">
    <location>
        <begin position="1"/>
        <end position="157"/>
    </location>
</feature>
<evidence type="ECO:0000256" key="6">
    <source>
        <dbReference type="ARBA" id="ARBA00034538"/>
    </source>
</evidence>
<dbReference type="InterPro" id="IPR036388">
    <property type="entry name" value="WH-like_DNA-bd_sf"/>
</dbReference>
<dbReference type="HAMAP" id="MF_00621">
    <property type="entry name" value="HTH_type_CodY"/>
    <property type="match status" value="1"/>
</dbReference>
<feature type="domain" description="Global transcriptional regulator CodY C-terminal" evidence="9">
    <location>
        <begin position="201"/>
        <end position="257"/>
    </location>
</feature>
<evidence type="ECO:0000256" key="5">
    <source>
        <dbReference type="ARBA" id="ARBA00023163"/>
    </source>
</evidence>
<dbReference type="InterPro" id="IPR014154">
    <property type="entry name" value="CodY"/>
</dbReference>
<dbReference type="GO" id="GO:0005525">
    <property type="term" value="F:GTP binding"/>
    <property type="evidence" value="ECO:0007669"/>
    <property type="project" value="InterPro"/>
</dbReference>
<dbReference type="PANTHER" id="PTHR40062">
    <property type="entry name" value="GTP-SENSING TRANSCRIPTIONAL PLEIOTROPIC REPRESSOR CODY"/>
    <property type="match status" value="1"/>
</dbReference>
<evidence type="ECO:0000313" key="11">
    <source>
        <dbReference type="Proteomes" id="UP000046155"/>
    </source>
</evidence>
<evidence type="ECO:0000256" key="7">
    <source>
        <dbReference type="HAMAP-Rule" id="MF_00621"/>
    </source>
</evidence>
<dbReference type="AlphaFoldDB" id="A0A0B7MHD7"/>
<feature type="domain" description="Global transcriptional regulator CodY N-terminal" evidence="8">
    <location>
        <begin position="22"/>
        <end position="181"/>
    </location>
</feature>
<feature type="DNA-binding region" description="H-T-H motif" evidence="7">
    <location>
        <begin position="206"/>
        <end position="225"/>
    </location>
</feature>
<dbReference type="Gene3D" id="3.30.450.40">
    <property type="match status" value="1"/>
</dbReference>
<dbReference type="InterPro" id="IPR036390">
    <property type="entry name" value="WH_DNA-bd_sf"/>
</dbReference>
<evidence type="ECO:0000256" key="2">
    <source>
        <dbReference type="ARBA" id="ARBA00022491"/>
    </source>
</evidence>
<keyword evidence="11" id="KW-1185">Reference proteome</keyword>
<name>A0A0B7MHD7_9FIRM</name>
<gene>
    <name evidence="7 10" type="primary">codY</name>
    <name evidence="10" type="ORF">SSCH_100049</name>
</gene>
<comment type="function">
    <text evidence="7">DNA-binding global transcriptional regulator which is involved in the adaptive response to starvation and acts by directly or indirectly controlling the expression of numerous genes in response to nutrient availability. During rapid exponential growth, CodY is highly active and represses genes whose products allow adaptation to nutrient depletion.</text>
</comment>
<dbReference type="Gene3D" id="1.10.10.10">
    <property type="entry name" value="Winged helix-like DNA-binding domain superfamily/Winged helix DNA-binding domain"/>
    <property type="match status" value="1"/>
</dbReference>
<dbReference type="InterPro" id="IPR013198">
    <property type="entry name" value="GTP_trans_reg_CodY_C"/>
</dbReference>
<dbReference type="OrthoDB" id="2056at2"/>
<organism evidence="10 11">
    <name type="scientific">Syntrophaceticus schinkii</name>
    <dbReference type="NCBI Taxonomy" id="499207"/>
    <lineage>
        <taxon>Bacteria</taxon>
        <taxon>Bacillati</taxon>
        <taxon>Bacillota</taxon>
        <taxon>Clostridia</taxon>
        <taxon>Thermoanaerobacterales</taxon>
        <taxon>Thermoanaerobacterales Family III. Incertae Sedis</taxon>
        <taxon>Syntrophaceticus</taxon>
    </lineage>
</organism>
<evidence type="ECO:0000259" key="9">
    <source>
        <dbReference type="Pfam" id="PF08222"/>
    </source>
</evidence>
<dbReference type="GO" id="GO:0005737">
    <property type="term" value="C:cytoplasm"/>
    <property type="evidence" value="ECO:0007669"/>
    <property type="project" value="UniProtKB-SubCell"/>
</dbReference>
<evidence type="ECO:0000256" key="1">
    <source>
        <dbReference type="ARBA" id="ARBA00022490"/>
    </source>
</evidence>
<comment type="similarity">
    <text evidence="7">Belongs to the CodY family.</text>
</comment>
<proteinExistence type="inferred from homology"/>
<dbReference type="SUPFAM" id="SSF46785">
    <property type="entry name" value="Winged helix' DNA-binding domain"/>
    <property type="match status" value="1"/>
</dbReference>
<dbReference type="InterPro" id="IPR029016">
    <property type="entry name" value="GAF-like_dom_sf"/>
</dbReference>
<keyword evidence="2 7" id="KW-0678">Repressor</keyword>
<dbReference type="RefSeq" id="WP_044663738.1">
    <property type="nucleotide sequence ID" value="NZ_CDRZ01000002.1"/>
</dbReference>
<dbReference type="PANTHER" id="PTHR40062:SF1">
    <property type="entry name" value="GLOBAL TRANSCRIPTIONAL REGULATOR CODY"/>
    <property type="match status" value="1"/>
</dbReference>
<keyword evidence="5 7" id="KW-0804">Transcription</keyword>
<accession>A0A0B7MHD7</accession>
<evidence type="ECO:0000256" key="4">
    <source>
        <dbReference type="ARBA" id="ARBA00023125"/>
    </source>
</evidence>
<dbReference type="GO" id="GO:0003700">
    <property type="term" value="F:DNA-binding transcription factor activity"/>
    <property type="evidence" value="ECO:0007669"/>
    <property type="project" value="InterPro"/>
</dbReference>
<dbReference type="Proteomes" id="UP000046155">
    <property type="component" value="Unassembled WGS sequence"/>
</dbReference>
<dbReference type="Pfam" id="PF06018">
    <property type="entry name" value="CodY"/>
    <property type="match status" value="1"/>
</dbReference>
<evidence type="ECO:0000313" key="10">
    <source>
        <dbReference type="EMBL" id="CEO87361.1"/>
    </source>
</evidence>
<dbReference type="NCBIfam" id="NF003170">
    <property type="entry name" value="PRK04158.1"/>
    <property type="match status" value="1"/>
</dbReference>
<comment type="subcellular location">
    <subcellularLocation>
        <location evidence="7">Cytoplasm</location>
    </subcellularLocation>
</comment>
<dbReference type="Pfam" id="PF08222">
    <property type="entry name" value="HTH_CodY"/>
    <property type="match status" value="1"/>
</dbReference>
<sequence length="261" mass="28764">MESLMDKMYALKSYHEVNEGSRDFAKIAQIIGQNINANANVYLVGRRGKILGYHLTDDSSCSKMHEVIDFSQRFPESYNQKLLLVKETEKNSMDVGNFCFFSPIECPLQERCVTIIPIFAGGDRLGTMVFSSAIKGLSDQDLVLAEFGAMVAGIEIMCLITERAESDHTRNKATVQIALSTLSYSEISAVGHIFSELGGTEGLVVASRVADRVGITRSVIVNALRKLESANVIQSKSLGMKGTYIRILNENLLDELKKLGQ</sequence>
<dbReference type="InterPro" id="IPR010312">
    <property type="entry name" value="Transc_reg_CodY_N"/>
</dbReference>
<reference evidence="11" key="1">
    <citation type="submission" date="2015-01" db="EMBL/GenBank/DDBJ databases">
        <authorList>
            <person name="Manzoor Shahid"/>
            <person name="Zubair Saima"/>
        </authorList>
    </citation>
    <scope>NUCLEOTIDE SEQUENCE [LARGE SCALE GENOMIC DNA]</scope>
    <source>
        <strain evidence="11">Sp3</strain>
    </source>
</reference>